<dbReference type="KEGG" id="fop:FNB79_09595"/>
<dbReference type="EMBL" id="CP041637">
    <property type="protein sequence ID" value="QDO94217.1"/>
    <property type="molecule type" value="Genomic_DNA"/>
</dbReference>
<keyword evidence="2" id="KW-1185">Reference proteome</keyword>
<protein>
    <recommendedName>
        <fullName evidence="3">Serine hydrolase</fullName>
    </recommendedName>
</protein>
<dbReference type="PANTHER" id="PTHR43283:SF7">
    <property type="entry name" value="BETA-LACTAMASE-RELATED DOMAIN-CONTAINING PROTEIN"/>
    <property type="match status" value="1"/>
</dbReference>
<reference evidence="1 2" key="1">
    <citation type="submission" date="2019-07" db="EMBL/GenBank/DDBJ databases">
        <title>Genome sequencing for Formosa sp. PS13.</title>
        <authorList>
            <person name="Park S.-J."/>
        </authorList>
    </citation>
    <scope>NUCLEOTIDE SEQUENCE [LARGE SCALE GENOMIC DNA]</scope>
    <source>
        <strain evidence="1 2">PS13</strain>
    </source>
</reference>
<name>A0A516GRR8_9FLAO</name>
<dbReference type="PANTHER" id="PTHR43283">
    <property type="entry name" value="BETA-LACTAMASE-RELATED"/>
    <property type="match status" value="1"/>
</dbReference>
<evidence type="ECO:0000313" key="1">
    <source>
        <dbReference type="EMBL" id="QDO94217.1"/>
    </source>
</evidence>
<dbReference type="AlphaFoldDB" id="A0A516GRR8"/>
<dbReference type="InterPro" id="IPR012338">
    <property type="entry name" value="Beta-lactam/transpept-like"/>
</dbReference>
<dbReference type="SUPFAM" id="SSF56601">
    <property type="entry name" value="beta-lactamase/transpeptidase-like"/>
    <property type="match status" value="1"/>
</dbReference>
<dbReference type="Gene3D" id="3.40.710.10">
    <property type="entry name" value="DD-peptidase/beta-lactamase superfamily"/>
    <property type="match status" value="1"/>
</dbReference>
<dbReference type="InterPro" id="IPR050789">
    <property type="entry name" value="Diverse_Enzym_Activities"/>
</dbReference>
<evidence type="ECO:0000313" key="2">
    <source>
        <dbReference type="Proteomes" id="UP000319209"/>
    </source>
</evidence>
<dbReference type="RefSeq" id="WP_143381104.1">
    <property type="nucleotide sequence ID" value="NZ_CP041637.1"/>
</dbReference>
<evidence type="ECO:0008006" key="3">
    <source>
        <dbReference type="Google" id="ProtNLM"/>
    </source>
</evidence>
<sequence length="128" mass="14769">MHGWVIDPKCVNTSGWGICLTTRDIAKIGQLYLKEGKWNNQQLVPSNWIRESTIAHSQWNNKSYGYLWWVINRNTYAAIGDSGNIILVEKKLELVFAITSSFKPRAKDRIALITEKIIPYLNLCKKIF</sequence>
<dbReference type="Proteomes" id="UP000319209">
    <property type="component" value="Chromosome"/>
</dbReference>
<accession>A0A516GRR8</accession>
<gene>
    <name evidence="1" type="ORF">FNB79_09595</name>
</gene>
<organism evidence="1 2">
    <name type="scientific">Formosa sediminum</name>
    <dbReference type="NCBI Taxonomy" id="2594004"/>
    <lineage>
        <taxon>Bacteria</taxon>
        <taxon>Pseudomonadati</taxon>
        <taxon>Bacteroidota</taxon>
        <taxon>Flavobacteriia</taxon>
        <taxon>Flavobacteriales</taxon>
        <taxon>Flavobacteriaceae</taxon>
        <taxon>Formosa</taxon>
    </lineage>
</organism>
<proteinExistence type="predicted"/>
<dbReference type="OrthoDB" id="9773047at2"/>